<organism evidence="1 2">
    <name type="scientific">Acholeplasma brassicae</name>
    <dbReference type="NCBI Taxonomy" id="61635"/>
    <lineage>
        <taxon>Bacteria</taxon>
        <taxon>Bacillati</taxon>
        <taxon>Mycoplasmatota</taxon>
        <taxon>Mollicutes</taxon>
        <taxon>Acholeplasmatales</taxon>
        <taxon>Acholeplasmataceae</taxon>
        <taxon>Acholeplasma</taxon>
    </lineage>
</organism>
<dbReference type="KEGG" id="abra:BN85305380"/>
<dbReference type="STRING" id="61635.BN85305380"/>
<evidence type="ECO:0000313" key="1">
    <source>
        <dbReference type="EMBL" id="CCV65559.1"/>
    </source>
</evidence>
<evidence type="ECO:0000313" key="2">
    <source>
        <dbReference type="Proteomes" id="UP000032737"/>
    </source>
</evidence>
<proteinExistence type="predicted"/>
<accession>U4KSU7</accession>
<dbReference type="Proteomes" id="UP000032737">
    <property type="component" value="Chromosome"/>
</dbReference>
<dbReference type="HOGENOM" id="CLU_766745_0_0_14"/>
<dbReference type="AlphaFoldDB" id="U4KSU7"/>
<dbReference type="RefSeq" id="WP_030004414.1">
    <property type="nucleotide sequence ID" value="NC_022549.1"/>
</dbReference>
<gene>
    <name evidence="1" type="ORF">BN85305380</name>
</gene>
<dbReference type="OrthoDB" id="387818at2"/>
<sequence>MSHVATINYEALSIEAKATCEQALKQLCKIDELLARIKDKASMLITDRVRSYESFLKKEQANITAELNQIISKANAKTREASIASNANNLSKIVDNLTSYRLNAMEDLINDELINATNRHQQSLSNQALGIISISQDILKKLETIDDFMLRESIYQVALQGENVNKSWTELQLLGKNRLNAQLKTSLEKHKDKIMLEIQKELKDAKVDVQVIENISSSKIQNISDIETFRNKATSEIIGESVRKETLKVIMKTVETRGFIVDKKNIKIDREKNEVRFIAQKVSGERAEFRIYLDGKFIYKFDGYEGQACQKDIEPFMKDLADIYDIKVVKQVDNWSNPDKNQSMKYQTVNKNKGTN</sequence>
<protein>
    <submittedName>
        <fullName evidence="1">Uncharacterized protein</fullName>
    </submittedName>
</protein>
<keyword evidence="2" id="KW-1185">Reference proteome</keyword>
<dbReference type="EMBL" id="FO681348">
    <property type="protein sequence ID" value="CCV65559.1"/>
    <property type="molecule type" value="Genomic_DNA"/>
</dbReference>
<reference evidence="1 2" key="1">
    <citation type="journal article" date="2013" name="J. Mol. Microbiol. Biotechnol.">
        <title>Analysis of the Complete Genomes of Acholeplasma brassicae , A. palmae and A. laidlawii and Their Comparison to the Obligate Parasites from ' Candidatus Phytoplasma'.</title>
        <authorList>
            <person name="Kube M."/>
            <person name="Siewert C."/>
            <person name="Migdoll A.M."/>
            <person name="Duduk B."/>
            <person name="Holz S."/>
            <person name="Rabus R."/>
            <person name="Seemuller E."/>
            <person name="Mitrovic J."/>
            <person name="Muller I."/>
            <person name="Buttner C."/>
            <person name="Reinhardt R."/>
        </authorList>
    </citation>
    <scope>NUCLEOTIDE SEQUENCE [LARGE SCALE GENOMIC DNA]</scope>
    <source>
        <strain evidence="2">0502</strain>
    </source>
</reference>
<name>U4KSU7_9MOLU</name>